<keyword evidence="7" id="KW-0812">Transmembrane</keyword>
<evidence type="ECO:0000256" key="4">
    <source>
        <dbReference type="ARBA" id="ARBA00022982"/>
    </source>
</evidence>
<evidence type="ECO:0000256" key="5">
    <source>
        <dbReference type="ARBA" id="ARBA00023004"/>
    </source>
</evidence>
<dbReference type="InterPro" id="IPR009056">
    <property type="entry name" value="Cyt_c-like_dom"/>
</dbReference>
<keyword evidence="10" id="KW-1185">Reference proteome</keyword>
<feature type="transmembrane region" description="Helical" evidence="7">
    <location>
        <begin position="25"/>
        <end position="48"/>
    </location>
</feature>
<keyword evidence="5 6" id="KW-0408">Iron</keyword>
<dbReference type="PANTHER" id="PTHR40942:SF4">
    <property type="entry name" value="CYTOCHROME C5"/>
    <property type="match status" value="1"/>
</dbReference>
<sequence length="297" mass="29198">MSDTPHTHDDHDAPHEGPIRTPKQLILTVVFAFLVPIVGIILLVNFVAADKKAGAGSDALSEEATLRRIQPVGMVELKDVSSPGSLKSGEEVFKAQCAACHATGAAGAPKLGDAAAWAPRLGQGYEALLNAALKGKGAMGPQGGGDFSDLEIGRAVVYMANQAGGKFAEPKAPANGQAAAGTQAAPADNAAAQQAAAAVAAANQAAAAPAAAGGEAKAGGVPALYQQACAVCHAAGVAGAPKLGDKAAWGARLASGVDGLTASVIKGKGAMPPKGGAATASDADIRAVVEYMVSAVK</sequence>
<dbReference type="Gene3D" id="1.10.760.10">
    <property type="entry name" value="Cytochrome c-like domain"/>
    <property type="match status" value="2"/>
</dbReference>
<dbReference type="PANTHER" id="PTHR40942">
    <property type="match status" value="1"/>
</dbReference>
<dbReference type="PRINTS" id="PR00607">
    <property type="entry name" value="CYTCHROMECIE"/>
</dbReference>
<evidence type="ECO:0000256" key="2">
    <source>
        <dbReference type="ARBA" id="ARBA00022617"/>
    </source>
</evidence>
<keyword evidence="3 6" id="KW-0479">Metal-binding</keyword>
<dbReference type="RefSeq" id="WP_264892479.1">
    <property type="nucleotide sequence ID" value="NZ_CP110257.1"/>
</dbReference>
<organism evidence="9 10">
    <name type="scientific">Caldimonas aquatica</name>
    <dbReference type="NCBI Taxonomy" id="376175"/>
    <lineage>
        <taxon>Bacteria</taxon>
        <taxon>Pseudomonadati</taxon>
        <taxon>Pseudomonadota</taxon>
        <taxon>Betaproteobacteria</taxon>
        <taxon>Burkholderiales</taxon>
        <taxon>Sphaerotilaceae</taxon>
        <taxon>Caldimonas</taxon>
    </lineage>
</organism>
<name>A0ABY6MS29_9BURK</name>
<gene>
    <name evidence="9" type="ORF">OMP39_14330</name>
</gene>
<reference evidence="9" key="1">
    <citation type="submission" date="2022-10" db="EMBL/GenBank/DDBJ databases">
        <title>Complete genome sequence of Schlegelella aquatica LMG 23380.</title>
        <authorList>
            <person name="Musilova J."/>
            <person name="Kourilova X."/>
            <person name="Bezdicek M."/>
            <person name="Hermankova K."/>
            <person name="Obruca S."/>
            <person name="Sedlar K."/>
        </authorList>
    </citation>
    <scope>NUCLEOTIDE SEQUENCE</scope>
    <source>
        <strain evidence="9">LMG 23380</strain>
    </source>
</reference>
<evidence type="ECO:0000313" key="10">
    <source>
        <dbReference type="Proteomes" id="UP001163266"/>
    </source>
</evidence>
<dbReference type="PROSITE" id="PS51007">
    <property type="entry name" value="CYTC"/>
    <property type="match status" value="2"/>
</dbReference>
<evidence type="ECO:0000313" key="9">
    <source>
        <dbReference type="EMBL" id="UZD54820.1"/>
    </source>
</evidence>
<keyword evidence="1" id="KW-0813">Transport</keyword>
<dbReference type="EMBL" id="CP110257">
    <property type="protein sequence ID" value="UZD54820.1"/>
    <property type="molecule type" value="Genomic_DNA"/>
</dbReference>
<evidence type="ECO:0000259" key="8">
    <source>
        <dbReference type="PROSITE" id="PS51007"/>
    </source>
</evidence>
<feature type="domain" description="Cytochrome c" evidence="8">
    <location>
        <begin position="84"/>
        <end position="163"/>
    </location>
</feature>
<dbReference type="InterPro" id="IPR036909">
    <property type="entry name" value="Cyt_c-like_dom_sf"/>
</dbReference>
<evidence type="ECO:0000256" key="6">
    <source>
        <dbReference type="PROSITE-ProRule" id="PRU00433"/>
    </source>
</evidence>
<evidence type="ECO:0000256" key="3">
    <source>
        <dbReference type="ARBA" id="ARBA00022723"/>
    </source>
</evidence>
<keyword evidence="4" id="KW-0249">Electron transport</keyword>
<proteinExistence type="predicted"/>
<evidence type="ECO:0000256" key="7">
    <source>
        <dbReference type="SAM" id="Phobius"/>
    </source>
</evidence>
<accession>A0ABY6MS29</accession>
<dbReference type="Proteomes" id="UP001163266">
    <property type="component" value="Chromosome"/>
</dbReference>
<keyword evidence="7" id="KW-0472">Membrane</keyword>
<dbReference type="Pfam" id="PF13442">
    <property type="entry name" value="Cytochrome_CBB3"/>
    <property type="match status" value="2"/>
</dbReference>
<keyword evidence="7" id="KW-1133">Transmembrane helix</keyword>
<keyword evidence="2 6" id="KW-0349">Heme</keyword>
<dbReference type="SUPFAM" id="SSF46626">
    <property type="entry name" value="Cytochrome c"/>
    <property type="match status" value="2"/>
</dbReference>
<protein>
    <submittedName>
        <fullName evidence="9">C-type cytochrome</fullName>
    </submittedName>
</protein>
<dbReference type="InterPro" id="IPR002323">
    <property type="entry name" value="Cyt_CIE"/>
</dbReference>
<feature type="domain" description="Cytochrome c" evidence="8">
    <location>
        <begin position="208"/>
        <end position="296"/>
    </location>
</feature>
<evidence type="ECO:0000256" key="1">
    <source>
        <dbReference type="ARBA" id="ARBA00022448"/>
    </source>
</evidence>